<comment type="similarity">
    <text evidence="3">Belongs to the cytochrome P450 family.</text>
</comment>
<evidence type="ECO:0000256" key="2">
    <source>
        <dbReference type="ARBA" id="ARBA00004167"/>
    </source>
</evidence>
<dbReference type="Proteomes" id="UP000030645">
    <property type="component" value="Unassembled WGS sequence"/>
</dbReference>
<dbReference type="Pfam" id="PF00067">
    <property type="entry name" value="p450"/>
    <property type="match status" value="1"/>
</dbReference>
<dbReference type="InterPro" id="IPR001128">
    <property type="entry name" value="Cyt_P450"/>
</dbReference>
<dbReference type="GO" id="GO:0020037">
    <property type="term" value="F:heme binding"/>
    <property type="evidence" value="ECO:0007669"/>
    <property type="project" value="InterPro"/>
</dbReference>
<sequence length="243" mass="27983">METHLSETFVICSLALSPILYCVFIIIYKIWWRPIYLEKLLRRQGIRGTSFKLLRGDMGEMRRSTVEALSKPMPLQTHHIAPRALPFFYDMVQRYGKLCVCWTETRPRLIIGDSELIRLILMDKNGHFIKTPQNPLVNLLQRGISSLEGEKWVNRRRLMTPAFHLDKLKGMLPAISESCSILIDGWKKLTSNPQGTGEVDVAPEFQILTTDVIARTAFGSNYEEGKKLFQLQKEQTVLVLEAY</sequence>
<name>W9R6X5_9ROSA</name>
<organism evidence="13 14">
    <name type="scientific">Morus notabilis</name>
    <dbReference type="NCBI Taxonomy" id="981085"/>
    <lineage>
        <taxon>Eukaryota</taxon>
        <taxon>Viridiplantae</taxon>
        <taxon>Streptophyta</taxon>
        <taxon>Embryophyta</taxon>
        <taxon>Tracheophyta</taxon>
        <taxon>Spermatophyta</taxon>
        <taxon>Magnoliopsida</taxon>
        <taxon>eudicotyledons</taxon>
        <taxon>Gunneridae</taxon>
        <taxon>Pentapetalae</taxon>
        <taxon>rosids</taxon>
        <taxon>fabids</taxon>
        <taxon>Rosales</taxon>
        <taxon>Moraceae</taxon>
        <taxon>Moreae</taxon>
        <taxon>Morus</taxon>
    </lineage>
</organism>
<evidence type="ECO:0000256" key="9">
    <source>
        <dbReference type="ARBA" id="ARBA00023004"/>
    </source>
</evidence>
<keyword evidence="7 12" id="KW-1133">Transmembrane helix</keyword>
<dbReference type="GO" id="GO:0016020">
    <property type="term" value="C:membrane"/>
    <property type="evidence" value="ECO:0007669"/>
    <property type="project" value="UniProtKB-SubCell"/>
</dbReference>
<evidence type="ECO:0000256" key="1">
    <source>
        <dbReference type="ARBA" id="ARBA00001971"/>
    </source>
</evidence>
<evidence type="ECO:0000256" key="6">
    <source>
        <dbReference type="ARBA" id="ARBA00022723"/>
    </source>
</evidence>
<evidence type="ECO:0000256" key="7">
    <source>
        <dbReference type="ARBA" id="ARBA00022989"/>
    </source>
</evidence>
<dbReference type="PANTHER" id="PTHR24282">
    <property type="entry name" value="CYTOCHROME P450 FAMILY MEMBER"/>
    <property type="match status" value="1"/>
</dbReference>
<comment type="subcellular location">
    <subcellularLocation>
        <location evidence="2">Membrane</location>
        <topology evidence="2">Single-pass membrane protein</topology>
    </subcellularLocation>
</comment>
<dbReference type="Gene3D" id="1.10.630.10">
    <property type="entry name" value="Cytochrome P450"/>
    <property type="match status" value="1"/>
</dbReference>
<dbReference type="GO" id="GO:0005506">
    <property type="term" value="F:iron ion binding"/>
    <property type="evidence" value="ECO:0007669"/>
    <property type="project" value="InterPro"/>
</dbReference>
<dbReference type="EMBL" id="KE344662">
    <property type="protein sequence ID" value="EXB74883.1"/>
    <property type="molecule type" value="Genomic_DNA"/>
</dbReference>
<keyword evidence="8" id="KW-0560">Oxidoreductase</keyword>
<evidence type="ECO:0000256" key="5">
    <source>
        <dbReference type="ARBA" id="ARBA00022692"/>
    </source>
</evidence>
<dbReference type="InterPro" id="IPR050665">
    <property type="entry name" value="Cytochrome_P450_Monooxygen"/>
</dbReference>
<keyword evidence="11 12" id="KW-0472">Membrane</keyword>
<dbReference type="SUPFAM" id="SSF48264">
    <property type="entry name" value="Cytochrome P450"/>
    <property type="match status" value="1"/>
</dbReference>
<dbReference type="InterPro" id="IPR002402">
    <property type="entry name" value="Cyt_P450_E_grp-II"/>
</dbReference>
<evidence type="ECO:0000256" key="11">
    <source>
        <dbReference type="ARBA" id="ARBA00023136"/>
    </source>
</evidence>
<evidence type="ECO:0000256" key="3">
    <source>
        <dbReference type="ARBA" id="ARBA00010617"/>
    </source>
</evidence>
<proteinExistence type="inferred from homology"/>
<dbReference type="eggNOG" id="KOG0157">
    <property type="taxonomic scope" value="Eukaryota"/>
</dbReference>
<evidence type="ECO:0000256" key="4">
    <source>
        <dbReference type="ARBA" id="ARBA00022617"/>
    </source>
</evidence>
<accession>W9R6X5</accession>
<reference evidence="14" key="1">
    <citation type="submission" date="2013-01" db="EMBL/GenBank/DDBJ databases">
        <title>Draft Genome Sequence of a Mulberry Tree, Morus notabilis C.K. Schneid.</title>
        <authorList>
            <person name="He N."/>
            <person name="Zhao S."/>
        </authorList>
    </citation>
    <scope>NUCLEOTIDE SEQUENCE</scope>
</reference>
<dbReference type="AlphaFoldDB" id="W9R6X5"/>
<evidence type="ECO:0000256" key="8">
    <source>
        <dbReference type="ARBA" id="ARBA00023002"/>
    </source>
</evidence>
<feature type="transmembrane region" description="Helical" evidence="12">
    <location>
        <begin position="6"/>
        <end position="32"/>
    </location>
</feature>
<dbReference type="STRING" id="981085.W9R6X5"/>
<keyword evidence="14" id="KW-1185">Reference proteome</keyword>
<keyword evidence="6" id="KW-0479">Metal-binding</keyword>
<evidence type="ECO:0000256" key="10">
    <source>
        <dbReference type="ARBA" id="ARBA00023033"/>
    </source>
</evidence>
<evidence type="ECO:0000256" key="12">
    <source>
        <dbReference type="SAM" id="Phobius"/>
    </source>
</evidence>
<comment type="cofactor">
    <cofactor evidence="1">
        <name>heme</name>
        <dbReference type="ChEBI" id="CHEBI:30413"/>
    </cofactor>
</comment>
<gene>
    <name evidence="13" type="ORF">L484_018591</name>
</gene>
<dbReference type="InterPro" id="IPR036396">
    <property type="entry name" value="Cyt_P450_sf"/>
</dbReference>
<evidence type="ECO:0000313" key="14">
    <source>
        <dbReference type="Proteomes" id="UP000030645"/>
    </source>
</evidence>
<keyword evidence="9" id="KW-0408">Iron</keyword>
<keyword evidence="4" id="KW-0349">Heme</keyword>
<dbReference type="GO" id="GO:0004497">
    <property type="term" value="F:monooxygenase activity"/>
    <property type="evidence" value="ECO:0007669"/>
    <property type="project" value="UniProtKB-KW"/>
</dbReference>
<dbReference type="GO" id="GO:0016705">
    <property type="term" value="F:oxidoreductase activity, acting on paired donors, with incorporation or reduction of molecular oxygen"/>
    <property type="evidence" value="ECO:0007669"/>
    <property type="project" value="InterPro"/>
</dbReference>
<dbReference type="PRINTS" id="PR00464">
    <property type="entry name" value="EP450II"/>
</dbReference>
<keyword evidence="10" id="KW-0503">Monooxygenase</keyword>
<keyword evidence="5 12" id="KW-0812">Transmembrane</keyword>
<dbReference type="PANTHER" id="PTHR24282:SF148">
    <property type="entry name" value="CYTOCHROME P450 72A15-LIKE"/>
    <property type="match status" value="1"/>
</dbReference>
<protein>
    <submittedName>
        <fullName evidence="13">Cytochrome P450 734A1</fullName>
    </submittedName>
</protein>
<evidence type="ECO:0000313" key="13">
    <source>
        <dbReference type="EMBL" id="EXB74883.1"/>
    </source>
</evidence>